<evidence type="ECO:0000313" key="2">
    <source>
        <dbReference type="EMBL" id="TVY82614.1"/>
    </source>
</evidence>
<sequence>MNFTPTLNERQSHVGLVNRSTTTDRSWNLAKSWLEECFTSHEQCHKLLMQRKLPARLIDVGDENRSPKLVLSAEILNKTRYLTLSHCWGGKTTTALKLNNLEAFRKKIPLESLSKTFQEAITTAQKLGYHYLWIDALCIIQDDAKDWKHETSLMGNIYANSDLNLAASDSPDGATGLFFNRPEHKILGWKVDCGVEANSFRTESWDCTPQRWRWSAFGNNILNSRAWTFQERLLARRTLCFGADEISWECRTVGLSETFPQSVQDALQTLPGTVSVAKRTPFAGEVTPDLTLEWFEIVTGYSAGNLTFAKDKLVAISGVARLFAERFGRTYVAGMWKEDLLPQLTWFVPVTNRSPEAEQRHVFRAPSWSWASIDSQVLLPDALKFQGSCEYCVVIEEVSMVPSEDPFADFKGGFLRLRSRQRLTCGFVVQSNEMEGQGFTMVVFGKSISNSAVFPDLPHHAVGAHVFYLSLLVTTEESKDPWLVGLVLKELDSTSFSRIGSFRIRGAKEIDMFLSIQGARGCEDDHKWAEKVGTDEMGRSVSIVKIV</sequence>
<dbReference type="InterPro" id="IPR010730">
    <property type="entry name" value="HET"/>
</dbReference>
<gene>
    <name evidence="2" type="ORF">LSUE1_G001372</name>
</gene>
<organism evidence="2 3">
    <name type="scientific">Lachnellula suecica</name>
    <dbReference type="NCBI Taxonomy" id="602035"/>
    <lineage>
        <taxon>Eukaryota</taxon>
        <taxon>Fungi</taxon>
        <taxon>Dikarya</taxon>
        <taxon>Ascomycota</taxon>
        <taxon>Pezizomycotina</taxon>
        <taxon>Leotiomycetes</taxon>
        <taxon>Helotiales</taxon>
        <taxon>Lachnaceae</taxon>
        <taxon>Lachnellula</taxon>
    </lineage>
</organism>
<dbReference type="PANTHER" id="PTHR33112">
    <property type="entry name" value="DOMAIN PROTEIN, PUTATIVE-RELATED"/>
    <property type="match status" value="1"/>
</dbReference>
<dbReference type="Pfam" id="PF06985">
    <property type="entry name" value="HET"/>
    <property type="match status" value="1"/>
</dbReference>
<accession>A0A8T9CFU3</accession>
<feature type="domain" description="Heterokaryon incompatibility" evidence="1">
    <location>
        <begin position="81"/>
        <end position="231"/>
    </location>
</feature>
<evidence type="ECO:0000259" key="1">
    <source>
        <dbReference type="Pfam" id="PF06985"/>
    </source>
</evidence>
<name>A0A8T9CFU3_9HELO</name>
<dbReference type="OrthoDB" id="3486565at2759"/>
<dbReference type="PANTHER" id="PTHR33112:SF16">
    <property type="entry name" value="HETEROKARYON INCOMPATIBILITY DOMAIN-CONTAINING PROTEIN"/>
    <property type="match status" value="1"/>
</dbReference>
<comment type="caution">
    <text evidence="2">The sequence shown here is derived from an EMBL/GenBank/DDBJ whole genome shotgun (WGS) entry which is preliminary data.</text>
</comment>
<reference evidence="2 3" key="1">
    <citation type="submission" date="2018-05" db="EMBL/GenBank/DDBJ databases">
        <title>Genome sequencing and assembly of the regulated plant pathogen Lachnellula willkommii and related sister species for the development of diagnostic species identification markers.</title>
        <authorList>
            <person name="Giroux E."/>
            <person name="Bilodeau G."/>
        </authorList>
    </citation>
    <scope>NUCLEOTIDE SEQUENCE [LARGE SCALE GENOMIC DNA]</scope>
    <source>
        <strain evidence="2 3">CBS 268.59</strain>
    </source>
</reference>
<dbReference type="EMBL" id="QGMK01000296">
    <property type="protein sequence ID" value="TVY82614.1"/>
    <property type="molecule type" value="Genomic_DNA"/>
</dbReference>
<dbReference type="Proteomes" id="UP000469558">
    <property type="component" value="Unassembled WGS sequence"/>
</dbReference>
<keyword evidence="3" id="KW-1185">Reference proteome</keyword>
<protein>
    <recommendedName>
        <fullName evidence="1">Heterokaryon incompatibility domain-containing protein</fullName>
    </recommendedName>
</protein>
<dbReference type="AlphaFoldDB" id="A0A8T9CFU3"/>
<proteinExistence type="predicted"/>
<evidence type="ECO:0000313" key="3">
    <source>
        <dbReference type="Proteomes" id="UP000469558"/>
    </source>
</evidence>